<comment type="caution">
    <text evidence="3">The sequence shown here is derived from an EMBL/GenBank/DDBJ whole genome shotgun (WGS) entry which is preliminary data.</text>
</comment>
<protein>
    <recommendedName>
        <fullName evidence="2">Disease resistance protein At4g27190-like leucine-rich repeats domain-containing protein</fullName>
    </recommendedName>
</protein>
<evidence type="ECO:0000313" key="4">
    <source>
        <dbReference type="Proteomes" id="UP000593568"/>
    </source>
</evidence>
<dbReference type="PANTHER" id="PTHR33463">
    <property type="entry name" value="NB-ARC DOMAIN-CONTAINING PROTEIN-RELATED"/>
    <property type="match status" value="1"/>
</dbReference>
<accession>A0A7J9EE58</accession>
<dbReference type="Proteomes" id="UP000593568">
    <property type="component" value="Unassembled WGS sequence"/>
</dbReference>
<keyword evidence="4" id="KW-1185">Reference proteome</keyword>
<dbReference type="SUPFAM" id="SSF52047">
    <property type="entry name" value="RNI-like"/>
    <property type="match status" value="1"/>
</dbReference>
<reference evidence="3 4" key="1">
    <citation type="journal article" date="2019" name="Genome Biol. Evol.">
        <title>Insights into the evolution of the New World diploid cottons (Gossypium, subgenus Houzingenia) based on genome sequencing.</title>
        <authorList>
            <person name="Grover C.E."/>
            <person name="Arick M.A. 2nd"/>
            <person name="Thrash A."/>
            <person name="Conover J.L."/>
            <person name="Sanders W.S."/>
            <person name="Peterson D.G."/>
            <person name="Frelichowski J.E."/>
            <person name="Scheffler J.A."/>
            <person name="Scheffler B.E."/>
            <person name="Wendel J.F."/>
        </authorList>
    </citation>
    <scope>NUCLEOTIDE SEQUENCE [LARGE SCALE GENOMIC DNA]</scope>
    <source>
        <strain evidence="3">8</strain>
        <tissue evidence="3">Leaf</tissue>
    </source>
</reference>
<keyword evidence="1" id="KW-0611">Plant defense</keyword>
<dbReference type="InterPro" id="IPR050905">
    <property type="entry name" value="Plant_NBS-LRR"/>
</dbReference>
<dbReference type="Gene3D" id="3.80.10.10">
    <property type="entry name" value="Ribonuclease Inhibitor"/>
    <property type="match status" value="1"/>
</dbReference>
<evidence type="ECO:0000256" key="1">
    <source>
        <dbReference type="ARBA" id="ARBA00022821"/>
    </source>
</evidence>
<dbReference type="AlphaFoldDB" id="A0A7J9EE58"/>
<feature type="non-terminal residue" evidence="3">
    <location>
        <position position="1"/>
    </location>
</feature>
<gene>
    <name evidence="3" type="ORF">Gotri_019807</name>
</gene>
<evidence type="ECO:0000313" key="3">
    <source>
        <dbReference type="EMBL" id="MBA0771326.1"/>
    </source>
</evidence>
<dbReference type="EMBL" id="JABEZW010000007">
    <property type="protein sequence ID" value="MBA0771326.1"/>
    <property type="molecule type" value="Genomic_DNA"/>
</dbReference>
<name>A0A7J9EE58_9ROSI</name>
<evidence type="ECO:0000259" key="2">
    <source>
        <dbReference type="Pfam" id="PF23247"/>
    </source>
</evidence>
<feature type="domain" description="Disease resistance protein At4g27190-like leucine-rich repeats" evidence="2">
    <location>
        <begin position="50"/>
        <end position="106"/>
    </location>
</feature>
<dbReference type="InterPro" id="IPR057135">
    <property type="entry name" value="At4g27190-like_LRR"/>
</dbReference>
<dbReference type="InterPro" id="IPR032675">
    <property type="entry name" value="LRR_dom_sf"/>
</dbReference>
<sequence length="182" mass="21418">MWYEQHCSKSFSNLKELEVEHCDSLLNIFPHFFLGVFQRLEKLRVTDCASLEELKHVCNKDSNENISFENLREIHVQECWSLKTLFSFSMAKDLHQLKSLIVDSCGVEEIVSKSVEESDQYEVLFEFNQLSFLALWTLPNLVCFYPGMHHITCPMLKRLKTHWPKKIKKLSHVVSQLLLVEK</sequence>
<dbReference type="PANTHER" id="PTHR33463:SF209">
    <property type="entry name" value="DISEASE RESISTANCE PROTEIN RPS2-LIKE"/>
    <property type="match status" value="1"/>
</dbReference>
<organism evidence="3 4">
    <name type="scientific">Gossypium trilobum</name>
    <dbReference type="NCBI Taxonomy" id="34281"/>
    <lineage>
        <taxon>Eukaryota</taxon>
        <taxon>Viridiplantae</taxon>
        <taxon>Streptophyta</taxon>
        <taxon>Embryophyta</taxon>
        <taxon>Tracheophyta</taxon>
        <taxon>Spermatophyta</taxon>
        <taxon>Magnoliopsida</taxon>
        <taxon>eudicotyledons</taxon>
        <taxon>Gunneridae</taxon>
        <taxon>Pentapetalae</taxon>
        <taxon>rosids</taxon>
        <taxon>malvids</taxon>
        <taxon>Malvales</taxon>
        <taxon>Malvaceae</taxon>
        <taxon>Malvoideae</taxon>
        <taxon>Gossypium</taxon>
    </lineage>
</organism>
<proteinExistence type="predicted"/>
<dbReference type="Pfam" id="PF23247">
    <property type="entry name" value="LRR_RPS2"/>
    <property type="match status" value="1"/>
</dbReference>